<evidence type="ECO:0000313" key="6">
    <source>
        <dbReference type="EMBL" id="EEE44917.1"/>
    </source>
</evidence>
<dbReference type="InterPro" id="IPR005119">
    <property type="entry name" value="LysR_subst-bd"/>
</dbReference>
<dbReference type="InterPro" id="IPR036388">
    <property type="entry name" value="WH-like_DNA-bd_sf"/>
</dbReference>
<feature type="domain" description="HTH lysR-type" evidence="5">
    <location>
        <begin position="4"/>
        <end position="61"/>
    </location>
</feature>
<dbReference type="GO" id="GO:0003677">
    <property type="term" value="F:DNA binding"/>
    <property type="evidence" value="ECO:0007669"/>
    <property type="project" value="UniProtKB-KW"/>
</dbReference>
<organism evidence="6 7">
    <name type="scientific">Roseibium alexandrii (strain DSM 17067 / NCIMB 14079 / DFL-11)</name>
    <name type="common">Labrenzia alexandrii</name>
    <dbReference type="NCBI Taxonomy" id="244592"/>
    <lineage>
        <taxon>Bacteria</taxon>
        <taxon>Pseudomonadati</taxon>
        <taxon>Pseudomonadota</taxon>
        <taxon>Alphaproteobacteria</taxon>
        <taxon>Hyphomicrobiales</taxon>
        <taxon>Stappiaceae</taxon>
        <taxon>Roseibium</taxon>
    </lineage>
</organism>
<evidence type="ECO:0000256" key="3">
    <source>
        <dbReference type="ARBA" id="ARBA00023125"/>
    </source>
</evidence>
<keyword evidence="4" id="KW-0804">Transcription</keyword>
<dbReference type="SUPFAM" id="SSF53850">
    <property type="entry name" value="Periplasmic binding protein-like II"/>
    <property type="match status" value="1"/>
</dbReference>
<dbReference type="Proteomes" id="UP000004703">
    <property type="component" value="Chromosome"/>
</dbReference>
<evidence type="ECO:0000313" key="7">
    <source>
        <dbReference type="Proteomes" id="UP000004703"/>
    </source>
</evidence>
<dbReference type="PANTHER" id="PTHR30579:SF7">
    <property type="entry name" value="HTH-TYPE TRANSCRIPTIONAL REGULATOR LRHA-RELATED"/>
    <property type="match status" value="1"/>
</dbReference>
<reference evidence="6 7" key="2">
    <citation type="submission" date="2013-04" db="EMBL/GenBank/DDBJ databases">
        <authorList>
            <person name="Fiebig A."/>
            <person name="Pradella S."/>
            <person name="Wagner-Doebler I."/>
        </authorList>
    </citation>
    <scope>NUCLEOTIDE SEQUENCE [LARGE SCALE GENOMIC DNA]</scope>
    <source>
        <strain evidence="7">DSM 17067 / NCIMB 14079 / DFL-11</strain>
    </source>
</reference>
<dbReference type="EMBL" id="ACCU02000001">
    <property type="protein sequence ID" value="EEE44917.1"/>
    <property type="molecule type" value="Genomic_DNA"/>
</dbReference>
<dbReference type="InterPro" id="IPR000847">
    <property type="entry name" value="LysR_HTH_N"/>
</dbReference>
<comment type="caution">
    <text evidence="6">The sequence shown here is derived from an EMBL/GenBank/DDBJ whole genome shotgun (WGS) entry which is preliminary data.</text>
</comment>
<reference evidence="6 7" key="1">
    <citation type="submission" date="2008-01" db="EMBL/GenBank/DDBJ databases">
        <authorList>
            <person name="Wagner-Dobler I."/>
            <person name="Ferriera S."/>
            <person name="Johnson J."/>
            <person name="Kravitz S."/>
            <person name="Beeson K."/>
            <person name="Sutton G."/>
            <person name="Rogers Y.-H."/>
            <person name="Friedman R."/>
            <person name="Frazier M."/>
            <person name="Venter J.C."/>
        </authorList>
    </citation>
    <scope>NUCLEOTIDE SEQUENCE [LARGE SCALE GENOMIC DNA]</scope>
    <source>
        <strain evidence="7">DSM 17067 / NCIMB 14079 / DFL-11</strain>
    </source>
</reference>
<dbReference type="SUPFAM" id="SSF46785">
    <property type="entry name" value="Winged helix' DNA-binding domain"/>
    <property type="match status" value="1"/>
</dbReference>
<dbReference type="Pfam" id="PF00126">
    <property type="entry name" value="HTH_1"/>
    <property type="match status" value="1"/>
</dbReference>
<dbReference type="InterPro" id="IPR050176">
    <property type="entry name" value="LTTR"/>
</dbReference>
<dbReference type="RefSeq" id="WP_008192444.1">
    <property type="nucleotide sequence ID" value="NZ_CM011002.1"/>
</dbReference>
<dbReference type="PROSITE" id="PS50931">
    <property type="entry name" value="HTH_LYSR"/>
    <property type="match status" value="1"/>
</dbReference>
<keyword evidence="3" id="KW-0238">DNA-binding</keyword>
<dbReference type="Pfam" id="PF03466">
    <property type="entry name" value="LysR_substrate"/>
    <property type="match status" value="1"/>
</dbReference>
<comment type="similarity">
    <text evidence="1">Belongs to the LysR transcriptional regulatory family.</text>
</comment>
<evidence type="ECO:0000256" key="2">
    <source>
        <dbReference type="ARBA" id="ARBA00023015"/>
    </source>
</evidence>
<dbReference type="Gene3D" id="3.40.190.10">
    <property type="entry name" value="Periplasmic binding protein-like II"/>
    <property type="match status" value="2"/>
</dbReference>
<sequence>MSNLDSDLLRTFLMVAATGSITEGARVIGRSQSATSLQIMRLEDVVGRPVFDRTGRGVSLSETGERLLPVAREVIGRLDGALREITSDGLRGRLRLAIPDDHGQVKLAAILGAFAQSHPQVELEVTCSISTEFPEMIAKGQLDLAVYEVETPQAFEEVIHEDPTCWVGAKHQSLLENEVMPVALFDRACWWRDAAIAALERSGRPYRIVFSSQSVAGVTAAVEAGIAIGLLGRSSISSQMQELGKKDGFGGTPVSRLVIGTSEGGDKDLVATMSEAIRMAFKS</sequence>
<evidence type="ECO:0000259" key="5">
    <source>
        <dbReference type="PROSITE" id="PS50931"/>
    </source>
</evidence>
<gene>
    <name evidence="6" type="ORF">SADFL11_2205</name>
</gene>
<dbReference type="AlphaFoldDB" id="A0A5E8GZ93"/>
<evidence type="ECO:0000256" key="1">
    <source>
        <dbReference type="ARBA" id="ARBA00009437"/>
    </source>
</evidence>
<evidence type="ECO:0000256" key="4">
    <source>
        <dbReference type="ARBA" id="ARBA00023163"/>
    </source>
</evidence>
<dbReference type="GO" id="GO:0003700">
    <property type="term" value="F:DNA-binding transcription factor activity"/>
    <property type="evidence" value="ECO:0007669"/>
    <property type="project" value="InterPro"/>
</dbReference>
<proteinExistence type="inferred from homology"/>
<dbReference type="PANTHER" id="PTHR30579">
    <property type="entry name" value="TRANSCRIPTIONAL REGULATOR"/>
    <property type="match status" value="1"/>
</dbReference>
<dbReference type="InterPro" id="IPR036390">
    <property type="entry name" value="WH_DNA-bd_sf"/>
</dbReference>
<accession>A0A5E8GZ93</accession>
<protein>
    <submittedName>
        <fullName evidence="6">Transcriptional regulator</fullName>
    </submittedName>
</protein>
<name>A0A5E8GZ93_ROSAD</name>
<keyword evidence="2" id="KW-0805">Transcription regulation</keyword>
<dbReference type="Gene3D" id="1.10.10.10">
    <property type="entry name" value="Winged helix-like DNA-binding domain superfamily/Winged helix DNA-binding domain"/>
    <property type="match status" value="1"/>
</dbReference>